<keyword evidence="1" id="KW-0732">Signal</keyword>
<evidence type="ECO:0000313" key="2">
    <source>
        <dbReference type="EMBL" id="MDQ0468030.1"/>
    </source>
</evidence>
<protein>
    <recommendedName>
        <fullName evidence="4">DUF3313 domain-containing protein</fullName>
    </recommendedName>
</protein>
<evidence type="ECO:0000256" key="1">
    <source>
        <dbReference type="SAM" id="SignalP"/>
    </source>
</evidence>
<evidence type="ECO:0000313" key="3">
    <source>
        <dbReference type="Proteomes" id="UP001242480"/>
    </source>
</evidence>
<gene>
    <name evidence="2" type="ORF">QO011_001025</name>
</gene>
<feature type="signal peptide" evidence="1">
    <location>
        <begin position="1"/>
        <end position="20"/>
    </location>
</feature>
<accession>A0ABU0J350</accession>
<feature type="chain" id="PRO_5046588879" description="DUF3313 domain-containing protein" evidence="1">
    <location>
        <begin position="21"/>
        <end position="227"/>
    </location>
</feature>
<reference evidence="2 3" key="1">
    <citation type="submission" date="2023-07" db="EMBL/GenBank/DDBJ databases">
        <title>Genomic Encyclopedia of Type Strains, Phase IV (KMG-IV): sequencing the most valuable type-strain genomes for metagenomic binning, comparative biology and taxonomic classification.</title>
        <authorList>
            <person name="Goeker M."/>
        </authorList>
    </citation>
    <scope>NUCLEOTIDE SEQUENCE [LARGE SCALE GENOMIC DNA]</scope>
    <source>
        <strain evidence="2 3">DSM 19619</strain>
    </source>
</reference>
<keyword evidence="3" id="KW-1185">Reference proteome</keyword>
<dbReference type="Proteomes" id="UP001242480">
    <property type="component" value="Unassembled WGS sequence"/>
</dbReference>
<evidence type="ECO:0008006" key="4">
    <source>
        <dbReference type="Google" id="ProtNLM"/>
    </source>
</evidence>
<name>A0ABU0J350_9HYPH</name>
<dbReference type="InterPro" id="IPR021747">
    <property type="entry name" value="DUF3313"/>
</dbReference>
<dbReference type="Pfam" id="PF11769">
    <property type="entry name" value="DUF3313"/>
    <property type="match status" value="1"/>
</dbReference>
<dbReference type="RefSeq" id="WP_307268540.1">
    <property type="nucleotide sequence ID" value="NZ_JAUSVX010000001.1"/>
</dbReference>
<sequence>MPLHAHAGPLAVLALSTALAGCSSVTPVRYSAIASSTYLAPNPSDPSGRVPYRYATTVDWRPYDKVIIDPVAIYRGPDQQFGSLSEADKTSLARTMQARFEQKLRSRFALVSRAGPNTLRIRLTLTGAVANTPVIGTLSRFDIGGAIYNGVQTARDGEGAMTGSVVYAVEIFDAPKLQLLGAFVSKQYPSPYDVKASMGRLAAAEAGIDKGADALLAQLQMTASRTQ</sequence>
<comment type="caution">
    <text evidence="2">The sequence shown here is derived from an EMBL/GenBank/DDBJ whole genome shotgun (WGS) entry which is preliminary data.</text>
</comment>
<dbReference type="EMBL" id="JAUSVX010000001">
    <property type="protein sequence ID" value="MDQ0468030.1"/>
    <property type="molecule type" value="Genomic_DNA"/>
</dbReference>
<proteinExistence type="predicted"/>
<organism evidence="2 3">
    <name type="scientific">Labrys wisconsinensis</name>
    <dbReference type="NCBI Taxonomy" id="425677"/>
    <lineage>
        <taxon>Bacteria</taxon>
        <taxon>Pseudomonadati</taxon>
        <taxon>Pseudomonadota</taxon>
        <taxon>Alphaproteobacteria</taxon>
        <taxon>Hyphomicrobiales</taxon>
        <taxon>Xanthobacteraceae</taxon>
        <taxon>Labrys</taxon>
    </lineage>
</organism>